<keyword evidence="5" id="KW-0175">Coiled coil</keyword>
<feature type="region of interest" description="Disordered" evidence="6">
    <location>
        <begin position="250"/>
        <end position="278"/>
    </location>
</feature>
<dbReference type="SUPFAM" id="SSF48371">
    <property type="entry name" value="ARM repeat"/>
    <property type="match status" value="1"/>
</dbReference>
<evidence type="ECO:0000313" key="8">
    <source>
        <dbReference type="Proteomes" id="UP000887561"/>
    </source>
</evidence>
<dbReference type="PANTHER" id="PTHR23253">
    <property type="entry name" value="EUKARYOTIC TRANSLATION INITIATION FACTOR 4 GAMMA"/>
    <property type="match status" value="1"/>
</dbReference>
<dbReference type="SUPFAM" id="SSF53822">
    <property type="entry name" value="Periplasmic binding protein-like I"/>
    <property type="match status" value="1"/>
</dbReference>
<evidence type="ECO:0000256" key="2">
    <source>
        <dbReference type="ARBA" id="ARBA00022692"/>
    </source>
</evidence>
<proteinExistence type="predicted"/>
<dbReference type="Pfam" id="PF01094">
    <property type="entry name" value="ANF_receptor"/>
    <property type="match status" value="1"/>
</dbReference>
<dbReference type="GO" id="GO:0003729">
    <property type="term" value="F:mRNA binding"/>
    <property type="evidence" value="ECO:0007669"/>
    <property type="project" value="TreeGrafter"/>
</dbReference>
<feature type="compositionally biased region" description="Polar residues" evidence="6">
    <location>
        <begin position="263"/>
        <end position="272"/>
    </location>
</feature>
<sequence>MNNNVVSANPPTNHSHQNSPITNGGTQGNDVSQHQQHHVYSHNVGGLGQQEHHSQYSVPHNSHRFAHRDGPATITLPPGTRLLPDSTQVSNVQQQQDLAAAMYGMYQNFNPQTGFAMQQSGYPNQQLATSGGHYYYTAPAGQYYTNTAGYPVTQQTLIMPQPPAPAYQILSQPVIPSSTHATQQLISSSGSGIQPQAVNVSIGMPATAVSMPQSNVIVSNAGGTLSSANAPTTQTQPQKAKRILAIVNPDSGESLKLGPDTRPATSIGSSGASDEETKSTIVKTDFFRKIAERAHETGAVPPQQANRRSPSSSAGMMANEAMNQALLEQQRHLHTTGSIPIIQKGSQASTAGFSEPTHSPQFPYLLHPPNPVNSVSSPIPIEQHSMPINHQHSPHNLPSILELNIKNPSPKHEEDQLKFVRTSPSLYVDEQRVRLPESDEHGKHANKAIVDIFSGQEVDGGQSPSPTEINDAKTSEEKISELEEEMASFDGIRDDTHNLDEMIYSRSFLMLLRKVARAIKAVECPRSEQELEELGLSKKGMRFEAAGGDFKPSWQHQGGGGNAQFGGTNQFGTGSRFGSTRPPNYVGRHSDNKLKPKKGPIVCRPSLDQRPTKIEKTDTLPKKSANAWKSKREERFDMNAPVKDEEEARHDKIKKEVRGLLNKITPSSYQELSDEFCAYKFIEDTKLLTPVIDLIFDKAVEEPHFCPLYSDLCKKQVDVERQMYLQRDKTPDKQSDKQSDQADNQAEKPKEKKNFRAEIITKSQRTFLASDEYDNKVKELSEKLKTADDKTRVLLEEELETRRSKEKRRLLGIIKFIGQLYRHQLLIETIIDWCAVELVRRFEATHDEVYIEYAVELIETVGKNYEKRTDQEGQGMRQLQQQKTSAQIISGEKQQEQFRLDMVVSHLSQLKPKVSNRVRFAIMDLEDLKKNRWVPRGGEKGPKTINEVREEVEKEQQVNELERIEHEKQKDKVQLLRKPNTGRTGYGGRSSADRRQAAAASSLYPRDSKTESRISSARLSELDKESSVKKPAWRQDTSKSGGHSTTGGGEASSVTVGLVSVETLPSEQLLTMANQQLHTLNLTQRDIFQISVKSYDSSGSCSKGVQSIGGSFQALQMIYNSNISALFGPICSHDIELIGRLSSTKNLLQFDFWQDNRNNSLFKRAPNSIIQMSTMSITNLGVNLLSTLTLFNWKSIALISCPDCGDKAEPGTSMESFLTDHKITILLHIQLSPNKDGSNSSNSFASQLKDVKQKARVIVAVLGDQLSDYVDFLTALQILGISTTDYSPILCITRYWPTEMDLPWMQKTNGDYKLNKQMLDLFQHNLVLVNDFYSNDQINTFIKQMGLSTDSGIQQRNKLLQSIQLYECFWTYALALWHAYSSTNDLSVYQNGTILADAVGQSLEGPFGTIILSGYQKRIAPYKLFLVLSYNSNNQTVGTFYFYLF</sequence>
<dbReference type="InterPro" id="IPR016024">
    <property type="entry name" value="ARM-type_fold"/>
</dbReference>
<reference evidence="9" key="1">
    <citation type="submission" date="2022-11" db="UniProtKB">
        <authorList>
            <consortium name="WormBaseParasite"/>
        </authorList>
    </citation>
    <scope>IDENTIFICATION</scope>
</reference>
<dbReference type="SMART" id="SM00543">
    <property type="entry name" value="MIF4G"/>
    <property type="match status" value="1"/>
</dbReference>
<dbReference type="Pfam" id="PF02854">
    <property type="entry name" value="MIF4G"/>
    <property type="match status" value="1"/>
</dbReference>
<keyword evidence="4" id="KW-0472">Membrane</keyword>
<feature type="region of interest" description="Disordered" evidence="6">
    <location>
        <begin position="546"/>
        <end position="630"/>
    </location>
</feature>
<dbReference type="Gene3D" id="3.40.50.2300">
    <property type="match status" value="2"/>
</dbReference>
<accession>A0A915LWB9</accession>
<dbReference type="InterPro" id="IPR001828">
    <property type="entry name" value="ANF_lig-bd_rcpt"/>
</dbReference>
<protein>
    <submittedName>
        <fullName evidence="9">MIF4G domain-containing protein</fullName>
    </submittedName>
</protein>
<feature type="domain" description="MIF4G" evidence="7">
    <location>
        <begin position="654"/>
        <end position="932"/>
    </location>
</feature>
<feature type="region of interest" description="Disordered" evidence="6">
    <location>
        <begin position="1"/>
        <end position="77"/>
    </location>
</feature>
<evidence type="ECO:0000256" key="1">
    <source>
        <dbReference type="ARBA" id="ARBA00004370"/>
    </source>
</evidence>
<dbReference type="Proteomes" id="UP000887561">
    <property type="component" value="Unplaced"/>
</dbReference>
<evidence type="ECO:0000256" key="3">
    <source>
        <dbReference type="ARBA" id="ARBA00022989"/>
    </source>
</evidence>
<keyword evidence="8" id="KW-1185">Reference proteome</keyword>
<name>A0A915LWB9_MELJA</name>
<feature type="coiled-coil region" evidence="5">
    <location>
        <begin position="770"/>
        <end position="797"/>
    </location>
</feature>
<feature type="compositionally biased region" description="Basic and acidic residues" evidence="6">
    <location>
        <begin position="610"/>
        <end position="621"/>
    </location>
</feature>
<feature type="region of interest" description="Disordered" evidence="6">
    <location>
        <begin position="294"/>
        <end position="314"/>
    </location>
</feature>
<dbReference type="GO" id="GO:0016020">
    <property type="term" value="C:membrane"/>
    <property type="evidence" value="ECO:0007669"/>
    <property type="project" value="UniProtKB-SubCell"/>
</dbReference>
<organism evidence="8 9">
    <name type="scientific">Meloidogyne javanica</name>
    <name type="common">Root-knot nematode worm</name>
    <dbReference type="NCBI Taxonomy" id="6303"/>
    <lineage>
        <taxon>Eukaryota</taxon>
        <taxon>Metazoa</taxon>
        <taxon>Ecdysozoa</taxon>
        <taxon>Nematoda</taxon>
        <taxon>Chromadorea</taxon>
        <taxon>Rhabditida</taxon>
        <taxon>Tylenchina</taxon>
        <taxon>Tylenchomorpha</taxon>
        <taxon>Tylenchoidea</taxon>
        <taxon>Meloidogynidae</taxon>
        <taxon>Meloidogyninae</taxon>
        <taxon>Meloidogyne</taxon>
        <taxon>Meloidogyne incognita group</taxon>
    </lineage>
</organism>
<evidence type="ECO:0000313" key="9">
    <source>
        <dbReference type="WBParaSite" id="scaffold1837_cov209.g3716"/>
    </source>
</evidence>
<dbReference type="Gene3D" id="1.25.40.180">
    <property type="match status" value="1"/>
</dbReference>
<feature type="region of interest" description="Disordered" evidence="6">
    <location>
        <begin position="966"/>
        <end position="1052"/>
    </location>
</feature>
<keyword evidence="2" id="KW-0812">Transmembrane</keyword>
<evidence type="ECO:0000256" key="5">
    <source>
        <dbReference type="SAM" id="Coils"/>
    </source>
</evidence>
<keyword evidence="3" id="KW-1133">Transmembrane helix</keyword>
<dbReference type="InterPro" id="IPR003890">
    <property type="entry name" value="MIF4G-like_typ-3"/>
</dbReference>
<feature type="compositionally biased region" description="Polar residues" evidence="6">
    <location>
        <begin position="303"/>
        <end position="314"/>
    </location>
</feature>
<comment type="subcellular location">
    <subcellularLocation>
        <location evidence="1">Membrane</location>
    </subcellularLocation>
</comment>
<feature type="region of interest" description="Disordered" evidence="6">
    <location>
        <begin position="726"/>
        <end position="754"/>
    </location>
</feature>
<dbReference type="GO" id="GO:0003743">
    <property type="term" value="F:translation initiation factor activity"/>
    <property type="evidence" value="ECO:0007669"/>
    <property type="project" value="TreeGrafter"/>
</dbReference>
<dbReference type="PANTHER" id="PTHR23253:SF78">
    <property type="entry name" value="EUKARYOTIC TRANSLATION INITIATION FACTOR 4G1, ISOFORM B-RELATED"/>
    <property type="match status" value="1"/>
</dbReference>
<dbReference type="GO" id="GO:0016281">
    <property type="term" value="C:eukaryotic translation initiation factor 4F complex"/>
    <property type="evidence" value="ECO:0007669"/>
    <property type="project" value="TreeGrafter"/>
</dbReference>
<dbReference type="InterPro" id="IPR028082">
    <property type="entry name" value="Peripla_BP_I"/>
</dbReference>
<dbReference type="WBParaSite" id="scaffold1837_cov209.g3716">
    <property type="protein sequence ID" value="scaffold1837_cov209.g3716"/>
    <property type="gene ID" value="scaffold1837_cov209.g3716"/>
</dbReference>
<evidence type="ECO:0000259" key="7">
    <source>
        <dbReference type="SMART" id="SM00543"/>
    </source>
</evidence>
<evidence type="ECO:0000256" key="4">
    <source>
        <dbReference type="ARBA" id="ARBA00023136"/>
    </source>
</evidence>
<feature type="compositionally biased region" description="Polar residues" evidence="6">
    <location>
        <begin position="1"/>
        <end position="32"/>
    </location>
</feature>
<evidence type="ECO:0000256" key="6">
    <source>
        <dbReference type="SAM" id="MobiDB-lite"/>
    </source>
</evidence>